<keyword evidence="5" id="KW-1185">Reference proteome</keyword>
<dbReference type="InterPro" id="IPR006860">
    <property type="entry name" value="FecR"/>
</dbReference>
<accession>S6AUN6</accession>
<dbReference type="OrthoDB" id="9771237at2"/>
<keyword evidence="1" id="KW-0472">Membrane</keyword>
<dbReference type="HOGENOM" id="CLU_050192_0_1_6"/>
<dbReference type="PIRSF" id="PIRSF018266">
    <property type="entry name" value="FecR"/>
    <property type="match status" value="1"/>
</dbReference>
<keyword evidence="1" id="KW-0812">Transmembrane</keyword>
<sequence>MNTPTPATSQGEKLTEDAAYWCMRLHDEDCTDEERLAFQRWVEADPEHAREFAEMLEIWEISSALPSSASPLAREPASVIEFPRPMPRQPSRLRRFAVAAAVAFFALPVIGYTGWSLGLLPNDYRRYEAENSRRHVELPDGSEVDLNLGTRLTFANFKNRRSVSLSEGEAYFHVSHDTQHPFVVSAGSGTVTVTGTRFNVWKYQDEVVVTVTEGSVRVSSDDQHNQGSTLTPGMQARYHSQDYLPAVGPADTAAILAWRDGKLILDDMSLAEALPLINRYLDQPVLLADQSTARLRVGGIYNTDDIAGLVNTLPKVLPLSISKNEEGSTVIGLR</sequence>
<dbReference type="InterPro" id="IPR012373">
    <property type="entry name" value="Ferrdict_sens_TM"/>
</dbReference>
<reference evidence="4 5" key="1">
    <citation type="journal article" date="2013" name="Genome Announc.">
        <title>Complete Genome Sequence of the Carbazole Degrader Pseudomonas resinovorans Strain CA10 (NBRC 106553).</title>
        <authorList>
            <person name="Shintani M."/>
            <person name="Hosoyama A."/>
            <person name="Ohji S."/>
            <person name="Tsuchikane K."/>
            <person name="Takarada H."/>
            <person name="Yamazoe A."/>
            <person name="Fujita N."/>
            <person name="Nojiri H."/>
        </authorList>
    </citation>
    <scope>NUCLEOTIDE SEQUENCE [LARGE SCALE GENOMIC DNA]</scope>
    <source>
        <strain evidence="4 5">NBRC 106553</strain>
    </source>
</reference>
<dbReference type="Pfam" id="PF16220">
    <property type="entry name" value="DUF4880"/>
    <property type="match status" value="1"/>
</dbReference>
<dbReference type="AlphaFoldDB" id="S6AUN6"/>
<name>S6AUN6_METRE</name>
<gene>
    <name evidence="4" type="primary">fpvR</name>
    <name evidence="4" type="ORF">PCA10_22940</name>
</gene>
<dbReference type="eggNOG" id="COG3712">
    <property type="taxonomic scope" value="Bacteria"/>
</dbReference>
<dbReference type="STRING" id="1245471.PCA10_22940"/>
<dbReference type="Gene3D" id="2.60.120.1440">
    <property type="match status" value="1"/>
</dbReference>
<dbReference type="PANTHER" id="PTHR30273">
    <property type="entry name" value="PERIPLASMIC SIGNAL SENSOR AND SIGMA FACTOR ACTIVATOR FECR-RELATED"/>
    <property type="match status" value="1"/>
</dbReference>
<protein>
    <submittedName>
        <fullName evidence="4">Putative anti-sigma factor FpvR</fullName>
    </submittedName>
</protein>
<evidence type="ECO:0000313" key="5">
    <source>
        <dbReference type="Proteomes" id="UP000015503"/>
    </source>
</evidence>
<keyword evidence="1" id="KW-1133">Transmembrane helix</keyword>
<dbReference type="EMBL" id="AP013068">
    <property type="protein sequence ID" value="BAN48026.1"/>
    <property type="molecule type" value="Genomic_DNA"/>
</dbReference>
<dbReference type="InterPro" id="IPR032623">
    <property type="entry name" value="FecR_N"/>
</dbReference>
<feature type="transmembrane region" description="Helical" evidence="1">
    <location>
        <begin position="96"/>
        <end position="115"/>
    </location>
</feature>
<dbReference type="GO" id="GO:0016989">
    <property type="term" value="F:sigma factor antagonist activity"/>
    <property type="evidence" value="ECO:0007669"/>
    <property type="project" value="TreeGrafter"/>
</dbReference>
<dbReference type="Pfam" id="PF04773">
    <property type="entry name" value="FecR"/>
    <property type="match status" value="1"/>
</dbReference>
<proteinExistence type="predicted"/>
<dbReference type="PANTHER" id="PTHR30273:SF2">
    <property type="entry name" value="PROTEIN FECR"/>
    <property type="match status" value="1"/>
</dbReference>
<evidence type="ECO:0000259" key="2">
    <source>
        <dbReference type="Pfam" id="PF04773"/>
    </source>
</evidence>
<feature type="domain" description="FecR protein" evidence="2">
    <location>
        <begin position="130"/>
        <end position="217"/>
    </location>
</feature>
<organism evidence="4 5">
    <name type="scientific">Metapseudomonas resinovorans NBRC 106553</name>
    <dbReference type="NCBI Taxonomy" id="1245471"/>
    <lineage>
        <taxon>Bacteria</taxon>
        <taxon>Pseudomonadati</taxon>
        <taxon>Pseudomonadota</taxon>
        <taxon>Gammaproteobacteria</taxon>
        <taxon>Pseudomonadales</taxon>
        <taxon>Pseudomonadaceae</taxon>
        <taxon>Metapseudomonas</taxon>
    </lineage>
</organism>
<evidence type="ECO:0000313" key="4">
    <source>
        <dbReference type="EMBL" id="BAN48026.1"/>
    </source>
</evidence>
<evidence type="ECO:0000259" key="3">
    <source>
        <dbReference type="Pfam" id="PF16220"/>
    </source>
</evidence>
<dbReference type="Proteomes" id="UP000015503">
    <property type="component" value="Chromosome"/>
</dbReference>
<feature type="domain" description="FecR N-terminal" evidence="3">
    <location>
        <begin position="17"/>
        <end position="55"/>
    </location>
</feature>
<evidence type="ECO:0000256" key="1">
    <source>
        <dbReference type="SAM" id="Phobius"/>
    </source>
</evidence>
<dbReference type="RefSeq" id="WP_016492222.1">
    <property type="nucleotide sequence ID" value="NC_021499.1"/>
</dbReference>
<dbReference type="PATRIC" id="fig|1245471.3.peg.2317"/>
<dbReference type="KEGG" id="pre:PCA10_22940"/>